<name>A0A3A4RD76_9BACT</name>
<reference evidence="5 6" key="1">
    <citation type="journal article" date="2017" name="ISME J.">
        <title>Energy and carbon metabolisms in a deep terrestrial subsurface fluid microbial community.</title>
        <authorList>
            <person name="Momper L."/>
            <person name="Jungbluth S.P."/>
            <person name="Lee M.D."/>
            <person name="Amend J.P."/>
        </authorList>
    </citation>
    <scope>NUCLEOTIDE SEQUENCE [LARGE SCALE GENOMIC DNA]</scope>
    <source>
        <strain evidence="5">SURF_26</strain>
    </source>
</reference>
<comment type="cofactor">
    <cofactor evidence="4">
        <name>Mn(2+)</name>
        <dbReference type="ChEBI" id="CHEBI:29035"/>
    </cofactor>
    <text evidence="4">Binds 2 manganese ions per subunit.</text>
</comment>
<dbReference type="PANTHER" id="PTHR11358">
    <property type="entry name" value="ARGINASE/AGMATINASE"/>
    <property type="match status" value="1"/>
</dbReference>
<keyword evidence="2 4" id="KW-0479">Metal-binding</keyword>
<gene>
    <name evidence="5" type="primary">speB</name>
    <name evidence="5" type="ORF">C4541_05720</name>
</gene>
<dbReference type="AlphaFoldDB" id="A0A3A4RD76"/>
<dbReference type="Pfam" id="PF00491">
    <property type="entry name" value="Arginase"/>
    <property type="match status" value="1"/>
</dbReference>
<dbReference type="GO" id="GO:0008783">
    <property type="term" value="F:agmatinase activity"/>
    <property type="evidence" value="ECO:0007669"/>
    <property type="project" value="UniProtKB-EC"/>
</dbReference>
<dbReference type="EC" id="3.5.3.11" evidence="5"/>
<feature type="binding site" evidence="4">
    <location>
        <position position="111"/>
    </location>
    <ligand>
        <name>Mn(2+)</name>
        <dbReference type="ChEBI" id="CHEBI:29035"/>
        <label>1</label>
    </ligand>
</feature>
<feature type="binding site" evidence="4">
    <location>
        <position position="216"/>
    </location>
    <ligand>
        <name>Mn(2+)</name>
        <dbReference type="ChEBI" id="CHEBI:29035"/>
        <label>1</label>
    </ligand>
</feature>
<dbReference type="PROSITE" id="PS51409">
    <property type="entry name" value="ARGINASE_2"/>
    <property type="match status" value="1"/>
</dbReference>
<evidence type="ECO:0000256" key="1">
    <source>
        <dbReference type="ARBA" id="ARBA00009227"/>
    </source>
</evidence>
<evidence type="ECO:0000256" key="4">
    <source>
        <dbReference type="PIRSR" id="PIRSR036979-1"/>
    </source>
</evidence>
<feature type="binding site" evidence="4">
    <location>
        <position position="218"/>
    </location>
    <ligand>
        <name>Mn(2+)</name>
        <dbReference type="ChEBI" id="CHEBI:29035"/>
        <label>1</label>
    </ligand>
</feature>
<dbReference type="PANTHER" id="PTHR11358:SF26">
    <property type="entry name" value="GUANIDINO ACID HYDROLASE, MITOCHONDRIAL"/>
    <property type="match status" value="1"/>
</dbReference>
<dbReference type="SUPFAM" id="SSF52768">
    <property type="entry name" value="Arginase/deacetylase"/>
    <property type="match status" value="1"/>
</dbReference>
<protein>
    <submittedName>
        <fullName evidence="5">Agmatinase</fullName>
        <ecNumber evidence="5">3.5.3.11</ecNumber>
    </submittedName>
</protein>
<evidence type="ECO:0000256" key="3">
    <source>
        <dbReference type="ARBA" id="ARBA00022801"/>
    </source>
</evidence>
<dbReference type="GO" id="GO:0033389">
    <property type="term" value="P:putrescine biosynthetic process from arginine, via agmatine"/>
    <property type="evidence" value="ECO:0007669"/>
    <property type="project" value="TreeGrafter"/>
</dbReference>
<organism evidence="5 6">
    <name type="scientific">Candidatus Auribacter fodinae</name>
    <dbReference type="NCBI Taxonomy" id="2093366"/>
    <lineage>
        <taxon>Bacteria</taxon>
        <taxon>Pseudomonadati</taxon>
        <taxon>Candidatus Auribacterota</taxon>
        <taxon>Candidatus Auribacteria</taxon>
        <taxon>Candidatus Auribacterales</taxon>
        <taxon>Candidatus Auribacteraceae</taxon>
        <taxon>Candidatus Auribacter</taxon>
    </lineage>
</organism>
<dbReference type="InterPro" id="IPR006035">
    <property type="entry name" value="Ureohydrolase"/>
</dbReference>
<accession>A0A3A4RD76</accession>
<dbReference type="PIRSF" id="PIRSF036979">
    <property type="entry name" value="Arginase"/>
    <property type="match status" value="1"/>
</dbReference>
<proteinExistence type="inferred from homology"/>
<dbReference type="GO" id="GO:0046872">
    <property type="term" value="F:metal ion binding"/>
    <property type="evidence" value="ECO:0007669"/>
    <property type="project" value="UniProtKB-KW"/>
</dbReference>
<dbReference type="InterPro" id="IPR023696">
    <property type="entry name" value="Ureohydrolase_dom_sf"/>
</dbReference>
<evidence type="ECO:0000313" key="6">
    <source>
        <dbReference type="Proteomes" id="UP000266426"/>
    </source>
</evidence>
<feature type="binding site" evidence="4">
    <location>
        <position position="134"/>
    </location>
    <ligand>
        <name>Mn(2+)</name>
        <dbReference type="ChEBI" id="CHEBI:29035"/>
        <label>1</label>
    </ligand>
</feature>
<keyword evidence="4" id="KW-0464">Manganese</keyword>
<dbReference type="CDD" id="cd11593">
    <property type="entry name" value="Agmatinase-like_2"/>
    <property type="match status" value="1"/>
</dbReference>
<sequence length="288" mass="31995">MRVPNTPVFLDLPPELCDRDTARVVVVPVPFEGSTSYGKGTIYGPHAIINASAQVELWDEMSECEPCEMGIATDDQITCGDGWTTMSAELSAKAVNLAKDKKFPFFLGGEHSISAPIVQGLSEVYKNLTVLHCDAHADLREEYQGLKWSHASVMKRIWEMGIPFASVGIRSLSAEEHDLICEHKLNVFFAHKRHDDPDWIDKVISKLGSHVYVTFDIDAVDISEVRATGTPEPGGLYWREIMMLFSKLHDSGKKVVGADLVEVAPCRHDHASTFYAARLAYKLISYLA</sequence>
<dbReference type="EMBL" id="QZJZ01000047">
    <property type="protein sequence ID" value="RJP59521.1"/>
    <property type="molecule type" value="Genomic_DNA"/>
</dbReference>
<dbReference type="Proteomes" id="UP000266426">
    <property type="component" value="Unassembled WGS sequence"/>
</dbReference>
<dbReference type="NCBIfam" id="TIGR01230">
    <property type="entry name" value="agmatinase"/>
    <property type="match status" value="1"/>
</dbReference>
<comment type="caution">
    <text evidence="5">The sequence shown here is derived from an EMBL/GenBank/DDBJ whole genome shotgun (WGS) entry which is preliminary data.</text>
</comment>
<evidence type="ECO:0000256" key="2">
    <source>
        <dbReference type="ARBA" id="ARBA00022723"/>
    </source>
</evidence>
<dbReference type="Gene3D" id="3.40.800.10">
    <property type="entry name" value="Ureohydrolase domain"/>
    <property type="match status" value="1"/>
</dbReference>
<feature type="binding site" evidence="4">
    <location>
        <position position="136"/>
    </location>
    <ligand>
        <name>Mn(2+)</name>
        <dbReference type="ChEBI" id="CHEBI:29035"/>
        <label>1</label>
    </ligand>
</feature>
<evidence type="ECO:0000313" key="5">
    <source>
        <dbReference type="EMBL" id="RJP59521.1"/>
    </source>
</evidence>
<dbReference type="InterPro" id="IPR005925">
    <property type="entry name" value="Agmatinase-rel"/>
</dbReference>
<feature type="binding site" evidence="4">
    <location>
        <position position="138"/>
    </location>
    <ligand>
        <name>Mn(2+)</name>
        <dbReference type="ChEBI" id="CHEBI:29035"/>
        <label>1</label>
    </ligand>
</feature>
<comment type="similarity">
    <text evidence="1">Belongs to the arginase family. Agmatinase subfamily.</text>
</comment>
<keyword evidence="3 5" id="KW-0378">Hydrolase</keyword>